<keyword evidence="3" id="KW-1185">Reference proteome</keyword>
<feature type="region of interest" description="Disordered" evidence="1">
    <location>
        <begin position="226"/>
        <end position="271"/>
    </location>
</feature>
<evidence type="ECO:0000313" key="3">
    <source>
        <dbReference type="Proteomes" id="UP000053232"/>
    </source>
</evidence>
<reference evidence="3" key="1">
    <citation type="journal article" date="2014" name="Cell">
        <title>The Architecture of a Scrambled Genome Reveals Massive Levels of Genomic Rearrangement during Development.</title>
        <authorList>
            <person name="Chen X."/>
            <person name="Bracht J.R."/>
            <person name="Goldman A.D."/>
            <person name="Dolzhenko E."/>
            <person name="Clay D.M."/>
            <person name="Swart E.C."/>
            <person name="Perlman D.H."/>
            <person name="Doak T.G."/>
            <person name="Stuart A."/>
            <person name="Amemiya C.T."/>
            <person name="Sebra R.P."/>
            <person name="Landweber L.F."/>
        </authorList>
    </citation>
    <scope>NUCLEOTIDE SEQUENCE [LARGE SCALE GENOMIC DNA]</scope>
    <source>
        <strain evidence="3">JRB310</strain>
    </source>
</reference>
<organism evidence="2 3">
    <name type="scientific">Oxytricha trifallax</name>
    <dbReference type="NCBI Taxonomy" id="1172189"/>
    <lineage>
        <taxon>Eukaryota</taxon>
        <taxon>Sar</taxon>
        <taxon>Alveolata</taxon>
        <taxon>Ciliophora</taxon>
        <taxon>Intramacronucleata</taxon>
        <taxon>Spirotrichea</taxon>
        <taxon>Stichotrichia</taxon>
        <taxon>Sporadotrichida</taxon>
        <taxon>Oxytrichidae</taxon>
        <taxon>Oxytrichinae</taxon>
        <taxon>Oxytricha</taxon>
    </lineage>
</organism>
<dbReference type="EMBL" id="ARYC01000514">
    <property type="protein sequence ID" value="KEJ83090.1"/>
    <property type="molecule type" value="Genomic_DNA"/>
</dbReference>
<feature type="compositionally biased region" description="Basic and acidic residues" evidence="1">
    <location>
        <begin position="248"/>
        <end position="271"/>
    </location>
</feature>
<evidence type="ECO:0000313" key="2">
    <source>
        <dbReference type="EMBL" id="KEJ83090.1"/>
    </source>
</evidence>
<proteinExistence type="predicted"/>
<gene>
    <name evidence="2" type="ORF">OXYTRIMIC_349</name>
</gene>
<accession>A0A073I0R8</accession>
<dbReference type="AlphaFoldDB" id="A0A073I0R8"/>
<sequence>MSCQGLIKKCRNQLVVKTERGSKKLEIYDSRKSVGSLAIVQKHLRQISEFSEGTIGKEFRVSKIESKSETNQVKDPENFGVMAILIVNHLALELPGEAVFQIFAKDWINGQRYYAIFLPRKIGHMKMEILKSGMALEEEKVARETERKNVMIWQKADEEMGTSVFNSHIDNWDEDIIRGSQGLQMDKEDLELEERYSQMVNEFSEAEGYLFNKMRLSHKIVDEVEQMEKSEDQGRIKKGNSAIMQNQEKTHESSTGKGADKLKRTKEQETK</sequence>
<dbReference type="Proteomes" id="UP000053232">
    <property type="component" value="Unassembled WGS sequence"/>
</dbReference>
<feature type="compositionally biased region" description="Basic and acidic residues" evidence="1">
    <location>
        <begin position="226"/>
        <end position="235"/>
    </location>
</feature>
<protein>
    <submittedName>
        <fullName evidence="2">Uncharacterized protein</fullName>
    </submittedName>
</protein>
<comment type="caution">
    <text evidence="2">The sequence shown here is derived from an EMBL/GenBank/DDBJ whole genome shotgun (WGS) entry which is preliminary data.</text>
</comment>
<name>A0A073I0R8_9SPIT</name>
<evidence type="ECO:0000256" key="1">
    <source>
        <dbReference type="SAM" id="MobiDB-lite"/>
    </source>
</evidence>